<keyword evidence="5" id="KW-0521">NADP</keyword>
<keyword evidence="8" id="KW-0443">Lipid metabolism</keyword>
<keyword evidence="4" id="KW-0256">Endoplasmic reticulum</keyword>
<dbReference type="Pfam" id="PF00106">
    <property type="entry name" value="adh_short"/>
    <property type="match status" value="1"/>
</dbReference>
<dbReference type="PRINTS" id="PR00081">
    <property type="entry name" value="GDHRDH"/>
</dbReference>
<dbReference type="InterPro" id="IPR045022">
    <property type="entry name" value="KDSR-like"/>
</dbReference>
<dbReference type="InterPro" id="IPR002347">
    <property type="entry name" value="SDR_fam"/>
</dbReference>
<dbReference type="FunFam" id="3.40.50.720:FF:000468">
    <property type="entry name" value="Short-chain dehydrogenase, putative"/>
    <property type="match status" value="1"/>
</dbReference>
<dbReference type="GO" id="GO:0006666">
    <property type="term" value="P:3-keto-sphinganine metabolic process"/>
    <property type="evidence" value="ECO:0007669"/>
    <property type="project" value="InterPro"/>
</dbReference>
<dbReference type="EMBL" id="KZ084137">
    <property type="protein sequence ID" value="OSC98528.1"/>
    <property type="molecule type" value="Genomic_DNA"/>
</dbReference>
<keyword evidence="6" id="KW-0746">Sphingolipid metabolism</keyword>
<name>A0A1Y2IBK8_TRAC3</name>
<dbReference type="STRING" id="1353009.A0A1Y2IBK8"/>
<dbReference type="Proteomes" id="UP000193067">
    <property type="component" value="Unassembled WGS sequence"/>
</dbReference>
<sequence length="312" mass="34423">MFFGKKWDPRGRHCFITGGSSGTGLALAIILARNGADVSIVARNEKRLREALEILEEARENGGQVLRAYAYAVDSEAGSQAALKAASEPFGGRCPEALFLCAGAARPSYWVEQTEDTLKQGMQTSYWAQAYTALAGSKEMVKQGVKGKIVFVSSVLAFFSMVGYSPYSPGKFALRGLAESLQSELQLYEIDVHISFPPTIFTPGYQEENKTKPSITLKIEETDGGLTPEQVAAGIYKGVQSGDFHITTGWIGDTFRASTAGSSPRNSYMWDALYAAWGYVFLPAWRKTVDWQVQQHREEHYEYLRNCGFLAM</sequence>
<evidence type="ECO:0000256" key="4">
    <source>
        <dbReference type="ARBA" id="ARBA00022824"/>
    </source>
</evidence>
<comment type="subcellular location">
    <subcellularLocation>
        <location evidence="1">Endoplasmic reticulum</location>
    </subcellularLocation>
</comment>
<dbReference type="InterPro" id="IPR036291">
    <property type="entry name" value="NAD(P)-bd_dom_sf"/>
</dbReference>
<dbReference type="GO" id="GO:0030148">
    <property type="term" value="P:sphingolipid biosynthetic process"/>
    <property type="evidence" value="ECO:0007669"/>
    <property type="project" value="InterPro"/>
</dbReference>
<dbReference type="EC" id="1.1.1.102" evidence="9"/>
<evidence type="ECO:0000256" key="8">
    <source>
        <dbReference type="ARBA" id="ARBA00023098"/>
    </source>
</evidence>
<proteinExistence type="predicted"/>
<dbReference type="Gene3D" id="3.40.50.720">
    <property type="entry name" value="NAD(P)-binding Rossmann-like Domain"/>
    <property type="match status" value="1"/>
</dbReference>
<keyword evidence="7" id="KW-0560">Oxidoreductase</keyword>
<accession>A0A1Y2IBK8</accession>
<protein>
    <recommendedName>
        <fullName evidence="9">3-dehydrosphinganine reductase</fullName>
        <ecNumber evidence="9">1.1.1.102</ecNumber>
    </recommendedName>
</protein>
<evidence type="ECO:0000256" key="5">
    <source>
        <dbReference type="ARBA" id="ARBA00022857"/>
    </source>
</evidence>
<evidence type="ECO:0000256" key="11">
    <source>
        <dbReference type="ARBA" id="ARBA00048930"/>
    </source>
</evidence>
<evidence type="ECO:0000313" key="13">
    <source>
        <dbReference type="Proteomes" id="UP000193067"/>
    </source>
</evidence>
<evidence type="ECO:0000313" key="12">
    <source>
        <dbReference type="EMBL" id="OSC98528.1"/>
    </source>
</evidence>
<dbReference type="PANTHER" id="PTHR43550">
    <property type="entry name" value="3-KETODIHYDROSPHINGOSINE REDUCTASE"/>
    <property type="match status" value="1"/>
</dbReference>
<dbReference type="GO" id="GO:0005789">
    <property type="term" value="C:endoplasmic reticulum membrane"/>
    <property type="evidence" value="ECO:0007669"/>
    <property type="project" value="TreeGrafter"/>
</dbReference>
<reference evidence="12 13" key="1">
    <citation type="journal article" date="2015" name="Biotechnol. Biofuels">
        <title>Enhanced degradation of softwood versus hardwood by the white-rot fungus Pycnoporus coccineus.</title>
        <authorList>
            <person name="Couturier M."/>
            <person name="Navarro D."/>
            <person name="Chevret D."/>
            <person name="Henrissat B."/>
            <person name="Piumi F."/>
            <person name="Ruiz-Duenas F.J."/>
            <person name="Martinez A.T."/>
            <person name="Grigoriev I.V."/>
            <person name="Riley R."/>
            <person name="Lipzen A."/>
            <person name="Berrin J.G."/>
            <person name="Master E.R."/>
            <person name="Rosso M.N."/>
        </authorList>
    </citation>
    <scope>NUCLEOTIDE SEQUENCE [LARGE SCALE GENOMIC DNA]</scope>
    <source>
        <strain evidence="12 13">BRFM310</strain>
    </source>
</reference>
<organism evidence="12 13">
    <name type="scientific">Trametes coccinea (strain BRFM310)</name>
    <name type="common">Pycnoporus coccineus</name>
    <dbReference type="NCBI Taxonomy" id="1353009"/>
    <lineage>
        <taxon>Eukaryota</taxon>
        <taxon>Fungi</taxon>
        <taxon>Dikarya</taxon>
        <taxon>Basidiomycota</taxon>
        <taxon>Agaricomycotina</taxon>
        <taxon>Agaricomycetes</taxon>
        <taxon>Polyporales</taxon>
        <taxon>Polyporaceae</taxon>
        <taxon>Trametes</taxon>
    </lineage>
</organism>
<evidence type="ECO:0000256" key="6">
    <source>
        <dbReference type="ARBA" id="ARBA00022919"/>
    </source>
</evidence>
<evidence type="ECO:0000256" key="9">
    <source>
        <dbReference type="ARBA" id="ARBA00026112"/>
    </source>
</evidence>
<evidence type="ECO:0000256" key="2">
    <source>
        <dbReference type="ARBA" id="ARBA00004760"/>
    </source>
</evidence>
<comment type="function">
    <text evidence="10">Catalyzes the reduction of 3'-oxosphinganine (3-ketodihydrosphingosine/KDS) to sphinganine (dihydrosphingosine/DHS), the second step of de novo sphingolipid biosynthesis.</text>
</comment>
<gene>
    <name evidence="12" type="ORF">PYCCODRAFT_1447413</name>
</gene>
<dbReference type="GO" id="GO:0047560">
    <property type="term" value="F:3-dehydrosphinganine reductase activity"/>
    <property type="evidence" value="ECO:0007669"/>
    <property type="project" value="UniProtKB-EC"/>
</dbReference>
<dbReference type="OrthoDB" id="10267115at2759"/>
<dbReference type="PANTHER" id="PTHR43550:SF3">
    <property type="entry name" value="3-KETODIHYDROSPHINGOSINE REDUCTASE"/>
    <property type="match status" value="1"/>
</dbReference>
<evidence type="ECO:0000256" key="3">
    <source>
        <dbReference type="ARBA" id="ARBA00004991"/>
    </source>
</evidence>
<dbReference type="AlphaFoldDB" id="A0A1Y2IBK8"/>
<evidence type="ECO:0000256" key="7">
    <source>
        <dbReference type="ARBA" id="ARBA00023002"/>
    </source>
</evidence>
<comment type="pathway">
    <text evidence="2">Lipid metabolism; sphingolipid metabolism.</text>
</comment>
<comment type="catalytic activity">
    <reaction evidence="11">
        <text>sphinganine + NADP(+) = 3-oxosphinganine + NADPH + H(+)</text>
        <dbReference type="Rhea" id="RHEA:22640"/>
        <dbReference type="ChEBI" id="CHEBI:15378"/>
        <dbReference type="ChEBI" id="CHEBI:57783"/>
        <dbReference type="ChEBI" id="CHEBI:57817"/>
        <dbReference type="ChEBI" id="CHEBI:58299"/>
        <dbReference type="ChEBI" id="CHEBI:58349"/>
        <dbReference type="EC" id="1.1.1.102"/>
    </reaction>
    <physiologicalReaction direction="right-to-left" evidence="11">
        <dbReference type="Rhea" id="RHEA:22642"/>
    </physiologicalReaction>
</comment>
<comment type="pathway">
    <text evidence="3">Sphingolipid metabolism.</text>
</comment>
<dbReference type="SUPFAM" id="SSF51735">
    <property type="entry name" value="NAD(P)-binding Rossmann-fold domains"/>
    <property type="match status" value="1"/>
</dbReference>
<evidence type="ECO:0000256" key="10">
    <source>
        <dbReference type="ARBA" id="ARBA00044737"/>
    </source>
</evidence>
<dbReference type="CDD" id="cd08939">
    <property type="entry name" value="KDSR-like_SDR_c"/>
    <property type="match status" value="1"/>
</dbReference>
<evidence type="ECO:0000256" key="1">
    <source>
        <dbReference type="ARBA" id="ARBA00004240"/>
    </source>
</evidence>
<keyword evidence="13" id="KW-1185">Reference proteome</keyword>